<dbReference type="InterPro" id="IPR042122">
    <property type="entry name" value="Ser_AcTrfase_N_sf"/>
</dbReference>
<sequence length="277" mass="31230">MDRKVLIKQLFDKNRESFAGFPNKRQAEEFINGLFHLLFTPYHGCYANENEVEIAFEKLEIEFIHLLEATIASDEERDQLRLRFFHKLPELYHHCLKDAEAILQFDPAAFSLEEILITYPGFFATAVYRIAHWLWELNVPVLPRLFTEFAHRQTGIDIHPGAEIGEAFAIDHGTGIVIGETTVIGNSVKIYQGVTLGALNVAKSNANKKRHPTIQDHVVIYSGATILGGDTVVGSNSIIGGNVWLTYSVPAHSVVYQLSEVKIRDKNPFPEPINFSI</sequence>
<proteinExistence type="predicted"/>
<dbReference type="Proteomes" id="UP000326570">
    <property type="component" value="Unassembled WGS sequence"/>
</dbReference>
<name>A0A5N1J4H0_9BACT</name>
<dbReference type="InterPro" id="IPR011004">
    <property type="entry name" value="Trimer_LpxA-like_sf"/>
</dbReference>
<evidence type="ECO:0000256" key="1">
    <source>
        <dbReference type="ARBA" id="ARBA00022605"/>
    </source>
</evidence>
<dbReference type="RefSeq" id="WP_150901732.1">
    <property type="nucleotide sequence ID" value="NZ_VTWT01000001.1"/>
</dbReference>
<keyword evidence="3" id="KW-0012">Acyltransferase</keyword>
<dbReference type="AlphaFoldDB" id="A0A5N1J4H0"/>
<organism evidence="4 5">
    <name type="scientific">Adhaeribacter soli</name>
    <dbReference type="NCBI Taxonomy" id="2607655"/>
    <lineage>
        <taxon>Bacteria</taxon>
        <taxon>Pseudomonadati</taxon>
        <taxon>Bacteroidota</taxon>
        <taxon>Cytophagia</taxon>
        <taxon>Cytophagales</taxon>
        <taxon>Hymenobacteraceae</taxon>
        <taxon>Adhaeribacter</taxon>
    </lineage>
</organism>
<keyword evidence="2 4" id="KW-0808">Transferase</keyword>
<evidence type="ECO:0000313" key="4">
    <source>
        <dbReference type="EMBL" id="KAA9345590.1"/>
    </source>
</evidence>
<dbReference type="Gene3D" id="2.160.10.10">
    <property type="entry name" value="Hexapeptide repeat proteins"/>
    <property type="match status" value="1"/>
</dbReference>
<dbReference type="SUPFAM" id="SSF51161">
    <property type="entry name" value="Trimeric LpxA-like enzymes"/>
    <property type="match status" value="1"/>
</dbReference>
<keyword evidence="1" id="KW-0028">Amino-acid biosynthesis</keyword>
<evidence type="ECO:0000256" key="2">
    <source>
        <dbReference type="ARBA" id="ARBA00022679"/>
    </source>
</evidence>
<gene>
    <name evidence="4" type="ORF">F0P94_00435</name>
</gene>
<keyword evidence="5" id="KW-1185">Reference proteome</keyword>
<dbReference type="InterPro" id="IPR045304">
    <property type="entry name" value="LbH_SAT"/>
</dbReference>
<accession>A0A5N1J4H0</accession>
<dbReference type="PANTHER" id="PTHR42811">
    <property type="entry name" value="SERINE ACETYLTRANSFERASE"/>
    <property type="match status" value="1"/>
</dbReference>
<dbReference type="GO" id="GO:0008652">
    <property type="term" value="P:amino acid biosynthetic process"/>
    <property type="evidence" value="ECO:0007669"/>
    <property type="project" value="UniProtKB-KW"/>
</dbReference>
<reference evidence="4 5" key="1">
    <citation type="submission" date="2019-09" db="EMBL/GenBank/DDBJ databases">
        <title>Genome sequence of Adhaeribacter sp. M2.</title>
        <authorList>
            <person name="Srinivasan S."/>
        </authorList>
    </citation>
    <scope>NUCLEOTIDE SEQUENCE [LARGE SCALE GENOMIC DNA]</scope>
    <source>
        <strain evidence="4 5">M2</strain>
    </source>
</reference>
<comment type="caution">
    <text evidence="4">The sequence shown here is derived from an EMBL/GenBank/DDBJ whole genome shotgun (WGS) entry which is preliminary data.</text>
</comment>
<evidence type="ECO:0000256" key="3">
    <source>
        <dbReference type="ARBA" id="ARBA00023315"/>
    </source>
</evidence>
<evidence type="ECO:0000313" key="5">
    <source>
        <dbReference type="Proteomes" id="UP000326570"/>
    </source>
</evidence>
<dbReference type="GO" id="GO:0016746">
    <property type="term" value="F:acyltransferase activity"/>
    <property type="evidence" value="ECO:0007669"/>
    <property type="project" value="UniProtKB-KW"/>
</dbReference>
<dbReference type="EMBL" id="VTWT01000001">
    <property type="protein sequence ID" value="KAA9345590.1"/>
    <property type="molecule type" value="Genomic_DNA"/>
</dbReference>
<protein>
    <submittedName>
        <fullName evidence="4">Serine acetyltransferase</fullName>
    </submittedName>
</protein>
<dbReference type="Gene3D" id="1.10.3130.10">
    <property type="entry name" value="serine acetyltransferase, domain 1"/>
    <property type="match status" value="1"/>
</dbReference>
<dbReference type="CDD" id="cd03354">
    <property type="entry name" value="LbH_SAT"/>
    <property type="match status" value="1"/>
</dbReference>